<dbReference type="EMBL" id="QGGP01000004">
    <property type="protein sequence ID" value="PWK18706.1"/>
    <property type="molecule type" value="Genomic_DNA"/>
</dbReference>
<sequence>MELIIKEQENKGFAMAREDNKRAGLMTYSIARKNHIIIDHTEVDPEFKGKNVGKQLLYKIVEMAREKNIKITPLCPYANAQFKKLTDIQDVLKK</sequence>
<dbReference type="AlphaFoldDB" id="A0A316DLX4"/>
<dbReference type="InterPro" id="IPR000182">
    <property type="entry name" value="GNAT_dom"/>
</dbReference>
<dbReference type="InterPro" id="IPR045057">
    <property type="entry name" value="Gcn5-rel_NAT"/>
</dbReference>
<dbReference type="GO" id="GO:0016747">
    <property type="term" value="F:acyltransferase activity, transferring groups other than amino-acyl groups"/>
    <property type="evidence" value="ECO:0007669"/>
    <property type="project" value="InterPro"/>
</dbReference>
<dbReference type="SUPFAM" id="SSF55729">
    <property type="entry name" value="Acyl-CoA N-acyltransferases (Nat)"/>
    <property type="match status" value="1"/>
</dbReference>
<evidence type="ECO:0000313" key="3">
    <source>
        <dbReference type="EMBL" id="PWK18706.1"/>
    </source>
</evidence>
<protein>
    <submittedName>
        <fullName evidence="3">Uncharacterized protein</fullName>
    </submittedName>
</protein>
<accession>A0A316DLX4</accession>
<proteinExistence type="predicted"/>
<organism evidence="3 4">
    <name type="scientific">Xanthomarina spongicola</name>
    <dbReference type="NCBI Taxonomy" id="570520"/>
    <lineage>
        <taxon>Bacteria</taxon>
        <taxon>Pseudomonadati</taxon>
        <taxon>Bacteroidota</taxon>
        <taxon>Flavobacteriia</taxon>
        <taxon>Flavobacteriales</taxon>
        <taxon>Flavobacteriaceae</taxon>
        <taxon>Xanthomarina</taxon>
    </lineage>
</organism>
<name>A0A316DLX4_9FLAO</name>
<dbReference type="PROSITE" id="PS51729">
    <property type="entry name" value="GNAT_YJDJ"/>
    <property type="match status" value="1"/>
</dbReference>
<feature type="domain" description="N-acetyltransferase" evidence="1">
    <location>
        <begin position="1"/>
        <end position="94"/>
    </location>
</feature>
<feature type="domain" description="N-acetyltransferase" evidence="2">
    <location>
        <begin position="5"/>
        <end position="93"/>
    </location>
</feature>
<evidence type="ECO:0000313" key="4">
    <source>
        <dbReference type="Proteomes" id="UP000245430"/>
    </source>
</evidence>
<dbReference type="OrthoDB" id="9793389at2"/>
<dbReference type="CDD" id="cd04301">
    <property type="entry name" value="NAT_SF"/>
    <property type="match status" value="1"/>
</dbReference>
<keyword evidence="4" id="KW-1185">Reference proteome</keyword>
<reference evidence="3 4" key="1">
    <citation type="submission" date="2018-05" db="EMBL/GenBank/DDBJ databases">
        <title>Genomic Encyclopedia of Archaeal and Bacterial Type Strains, Phase II (KMG-II): from individual species to whole genera.</title>
        <authorList>
            <person name="Goeker M."/>
        </authorList>
    </citation>
    <scope>NUCLEOTIDE SEQUENCE [LARGE SCALE GENOMIC DNA]</scope>
    <source>
        <strain evidence="3 4">DSM 22637</strain>
    </source>
</reference>
<dbReference type="Gene3D" id="3.40.630.30">
    <property type="match status" value="1"/>
</dbReference>
<dbReference type="Proteomes" id="UP000245430">
    <property type="component" value="Unassembled WGS sequence"/>
</dbReference>
<evidence type="ECO:0000259" key="1">
    <source>
        <dbReference type="PROSITE" id="PS51186"/>
    </source>
</evidence>
<gene>
    <name evidence="3" type="ORF">LX78_02013</name>
</gene>
<dbReference type="Pfam" id="PF14542">
    <property type="entry name" value="Acetyltransf_CG"/>
    <property type="match status" value="1"/>
</dbReference>
<evidence type="ECO:0000259" key="2">
    <source>
        <dbReference type="PROSITE" id="PS51729"/>
    </source>
</evidence>
<dbReference type="InterPro" id="IPR016181">
    <property type="entry name" value="Acyl_CoA_acyltransferase"/>
</dbReference>
<dbReference type="PROSITE" id="PS51186">
    <property type="entry name" value="GNAT"/>
    <property type="match status" value="1"/>
</dbReference>
<dbReference type="InterPro" id="IPR031165">
    <property type="entry name" value="GNAT_YJDJ"/>
</dbReference>
<dbReference type="PANTHER" id="PTHR31435">
    <property type="entry name" value="PROTEIN NATD1"/>
    <property type="match status" value="1"/>
</dbReference>
<dbReference type="PANTHER" id="PTHR31435:SF10">
    <property type="entry name" value="BSR4717 PROTEIN"/>
    <property type="match status" value="1"/>
</dbReference>
<comment type="caution">
    <text evidence="3">The sequence shown here is derived from an EMBL/GenBank/DDBJ whole genome shotgun (WGS) entry which is preliminary data.</text>
</comment>